<evidence type="ECO:0008006" key="3">
    <source>
        <dbReference type="Google" id="ProtNLM"/>
    </source>
</evidence>
<protein>
    <recommendedName>
        <fullName evidence="3">Bacteriophage abortive infection AbiH</fullName>
    </recommendedName>
</protein>
<name>A0ABN6WT05_9BACT</name>
<proteinExistence type="predicted"/>
<organism evidence="1 2">
    <name type="scientific">Hydrogenimonas cancrithermarum</name>
    <dbReference type="NCBI Taxonomy" id="2993563"/>
    <lineage>
        <taxon>Bacteria</taxon>
        <taxon>Pseudomonadati</taxon>
        <taxon>Campylobacterota</taxon>
        <taxon>Epsilonproteobacteria</taxon>
        <taxon>Campylobacterales</taxon>
        <taxon>Hydrogenimonadaceae</taxon>
        <taxon>Hydrogenimonas</taxon>
    </lineage>
</organism>
<evidence type="ECO:0000313" key="1">
    <source>
        <dbReference type="EMBL" id="BDY11909.1"/>
    </source>
</evidence>
<dbReference type="Proteomes" id="UP001321445">
    <property type="component" value="Chromosome"/>
</dbReference>
<sequence length="274" mass="32598">MEYVQQTDSTLYNLVEEYLQIKDDWSDFEEALASIDVDSLIDYASMFLKSYGADDWRDSAHHDYQFEIDRVVSELSTTLKQHFIAWLKQLKIPHKKSLKFKKKAQYLTFNYTNTLQNTYKISNQNILHIHGSLKQPKNIILGHGWKPKDNQYVEDPFEPSEVDVRILEGNTILEDYFLRTFKPTDKIIKKHRKFFKNLKDVRMIYVLGHSISNVDIAYFHAIVMHIKLRKTQWIVSYHNPNEKQKHKKQLQSIGIPRSNIKLIKLSKLKRKKNR</sequence>
<dbReference type="EMBL" id="AP027370">
    <property type="protein sequence ID" value="BDY11909.1"/>
    <property type="molecule type" value="Genomic_DNA"/>
</dbReference>
<evidence type="ECO:0000313" key="2">
    <source>
        <dbReference type="Proteomes" id="UP001321445"/>
    </source>
</evidence>
<accession>A0ABN6WT05</accession>
<dbReference type="Pfam" id="PF14253">
    <property type="entry name" value="AbiH"/>
    <property type="match status" value="1"/>
</dbReference>
<dbReference type="InterPro" id="IPR025935">
    <property type="entry name" value="AbiH"/>
</dbReference>
<reference evidence="1 2" key="1">
    <citation type="submission" date="2023-03" db="EMBL/GenBank/DDBJ databases">
        <title>Description of Hydrogenimonas sp. ISO32.</title>
        <authorList>
            <person name="Mino S."/>
            <person name="Fukazawa S."/>
            <person name="Sawabe T."/>
        </authorList>
    </citation>
    <scope>NUCLEOTIDE SEQUENCE [LARGE SCALE GENOMIC DNA]</scope>
    <source>
        <strain evidence="1 2">ISO32</strain>
    </source>
</reference>
<keyword evidence="2" id="KW-1185">Reference proteome</keyword>
<gene>
    <name evidence="1" type="ORF">HCR_02210</name>
</gene>